<accession>A0ABR9P081</accession>
<feature type="transmembrane region" description="Helical" evidence="1">
    <location>
        <begin position="139"/>
        <end position="160"/>
    </location>
</feature>
<evidence type="ECO:0000313" key="2">
    <source>
        <dbReference type="EMBL" id="MBE2997251.1"/>
    </source>
</evidence>
<gene>
    <name evidence="2" type="ORF">IDM40_00840</name>
</gene>
<reference evidence="2 3" key="1">
    <citation type="submission" date="2020-09" db="EMBL/GenBank/DDBJ databases">
        <title>Diversity and distribution of actinomycetes associated with coral in the coast of Hainan.</title>
        <authorList>
            <person name="Li F."/>
        </authorList>
    </citation>
    <scope>NUCLEOTIDE SEQUENCE [LARGE SCALE GENOMIC DNA]</scope>
    <source>
        <strain evidence="2 3">HNM0947</strain>
    </source>
</reference>
<comment type="caution">
    <text evidence="2">The sequence shown here is derived from an EMBL/GenBank/DDBJ whole genome shotgun (WGS) entry which is preliminary data.</text>
</comment>
<evidence type="ECO:0000256" key="1">
    <source>
        <dbReference type="SAM" id="Phobius"/>
    </source>
</evidence>
<name>A0ABR9P081_9ACTN</name>
<dbReference type="Proteomes" id="UP000806528">
    <property type="component" value="Unassembled WGS sequence"/>
</dbReference>
<dbReference type="EMBL" id="JADBGI010000001">
    <property type="protein sequence ID" value="MBE2997251.1"/>
    <property type="molecule type" value="Genomic_DNA"/>
</dbReference>
<organism evidence="2 3">
    <name type="scientific">Nocardiopsis coralli</name>
    <dbReference type="NCBI Taxonomy" id="2772213"/>
    <lineage>
        <taxon>Bacteria</taxon>
        <taxon>Bacillati</taxon>
        <taxon>Actinomycetota</taxon>
        <taxon>Actinomycetes</taxon>
        <taxon>Streptosporangiales</taxon>
        <taxon>Nocardiopsidaceae</taxon>
        <taxon>Nocardiopsis</taxon>
    </lineage>
</organism>
<keyword evidence="1" id="KW-0472">Membrane</keyword>
<keyword evidence="3" id="KW-1185">Reference proteome</keyword>
<keyword evidence="1" id="KW-1133">Transmembrane helix</keyword>
<protein>
    <submittedName>
        <fullName evidence="2">Uncharacterized protein</fullName>
    </submittedName>
</protein>
<evidence type="ECO:0000313" key="3">
    <source>
        <dbReference type="Proteomes" id="UP000806528"/>
    </source>
</evidence>
<sequence length="182" mass="18588">MRPGYLAALASLAVALVMVVVVAAVGTRIGHPEPDFAVDVTGGGLIEVEVEEGDPLGEMVLITADHDGTCIQGAPESGLETGRFIGGGLDVYGPDEMVARSVFLLDEPGTHVFECGEEVEGGLAPAATTVDAAETRQQIWAVTALGVPTVAVLLAAGLALGTFLRSRKENAPGPPPPGKPRP</sequence>
<keyword evidence="1" id="KW-0812">Transmembrane</keyword>
<proteinExistence type="predicted"/>